<dbReference type="AlphaFoldDB" id="A0A8H6RFW2"/>
<evidence type="ECO:0000256" key="7">
    <source>
        <dbReference type="ARBA" id="ARBA00022946"/>
    </source>
</evidence>
<keyword evidence="7" id="KW-0809">Transit peptide</keyword>
<comment type="function">
    <text evidence="12">Component of the PAM complex, a complex required for the translocation of transit peptide-containing proteins from the inner membrane into the mitochondrial matrix in an ATP-dependent manner.</text>
</comment>
<comment type="subunit">
    <text evidence="12">Component of the PAM complex.</text>
</comment>
<keyword evidence="3 12" id="KW-0813">Transport</keyword>
<keyword evidence="6 12" id="KW-0653">Protein transport</keyword>
<keyword evidence="9 12" id="KW-0811">Translocation</keyword>
<evidence type="ECO:0000313" key="15">
    <source>
        <dbReference type="Proteomes" id="UP000660729"/>
    </source>
</evidence>
<name>A0A8H6RFW2_9PEZI</name>
<dbReference type="PANTHER" id="PTHR28021">
    <property type="entry name" value="PRESEQUENCE TRANSLOCATED-ASSOCIATED MOTOR SUBUNIT PAM17, MITOCHONDRIAL"/>
    <property type="match status" value="1"/>
</dbReference>
<evidence type="ECO:0000256" key="6">
    <source>
        <dbReference type="ARBA" id="ARBA00022927"/>
    </source>
</evidence>
<dbReference type="GO" id="GO:0001405">
    <property type="term" value="C:PAM complex, Tim23 associated import motor"/>
    <property type="evidence" value="ECO:0007669"/>
    <property type="project" value="UniProtKB-UniRule"/>
</dbReference>
<proteinExistence type="inferred from homology"/>
<dbReference type="PANTHER" id="PTHR28021:SF1">
    <property type="entry name" value="PRESEQUENCE TRANSLOCATED-ASSOCIATED MOTOR SUBUNIT PAM17, MITOCHONDRIAL"/>
    <property type="match status" value="1"/>
</dbReference>
<comment type="similarity">
    <text evidence="2 12">Belongs to the PAM17 family.</text>
</comment>
<keyword evidence="4 12" id="KW-0812">Transmembrane</keyword>
<dbReference type="Proteomes" id="UP000660729">
    <property type="component" value="Unassembled WGS sequence"/>
</dbReference>
<organism evidence="14 15">
    <name type="scientific">Pseudocercospora fuligena</name>
    <dbReference type="NCBI Taxonomy" id="685502"/>
    <lineage>
        <taxon>Eukaryota</taxon>
        <taxon>Fungi</taxon>
        <taxon>Dikarya</taxon>
        <taxon>Ascomycota</taxon>
        <taxon>Pezizomycotina</taxon>
        <taxon>Dothideomycetes</taxon>
        <taxon>Dothideomycetidae</taxon>
        <taxon>Mycosphaerellales</taxon>
        <taxon>Mycosphaerellaceae</taxon>
        <taxon>Pseudocercospora</taxon>
    </lineage>
</organism>
<evidence type="ECO:0000256" key="9">
    <source>
        <dbReference type="ARBA" id="ARBA00023010"/>
    </source>
</evidence>
<feature type="transmembrane region" description="Helical" evidence="12">
    <location>
        <begin position="96"/>
        <end position="118"/>
    </location>
</feature>
<protein>
    <recommendedName>
        <fullName evidence="12">Presequence translocated-associated motor subunit PAM17</fullName>
    </recommendedName>
</protein>
<dbReference type="GO" id="GO:0030150">
    <property type="term" value="P:protein import into mitochondrial matrix"/>
    <property type="evidence" value="ECO:0007669"/>
    <property type="project" value="UniProtKB-UniRule"/>
</dbReference>
<evidence type="ECO:0000256" key="2">
    <source>
        <dbReference type="ARBA" id="ARBA00006837"/>
    </source>
</evidence>
<evidence type="ECO:0000256" key="5">
    <source>
        <dbReference type="ARBA" id="ARBA00022792"/>
    </source>
</evidence>
<keyword evidence="10 12" id="KW-0496">Mitochondrion</keyword>
<evidence type="ECO:0000256" key="1">
    <source>
        <dbReference type="ARBA" id="ARBA00004448"/>
    </source>
</evidence>
<keyword evidence="11 12" id="KW-0472">Membrane</keyword>
<reference evidence="14" key="1">
    <citation type="submission" date="2020-04" db="EMBL/GenBank/DDBJ databases">
        <title>Draft genome resource of the tomato pathogen Pseudocercospora fuligena.</title>
        <authorList>
            <person name="Zaccaron A."/>
        </authorList>
    </citation>
    <scope>NUCLEOTIDE SEQUENCE</scope>
    <source>
        <strain evidence="14">PF001</strain>
    </source>
</reference>
<dbReference type="Pfam" id="PF08566">
    <property type="entry name" value="Pam17"/>
    <property type="match status" value="1"/>
</dbReference>
<evidence type="ECO:0000256" key="10">
    <source>
        <dbReference type="ARBA" id="ARBA00023128"/>
    </source>
</evidence>
<evidence type="ECO:0000256" key="4">
    <source>
        <dbReference type="ARBA" id="ARBA00022692"/>
    </source>
</evidence>
<dbReference type="EMBL" id="JABCIY010000173">
    <property type="protein sequence ID" value="KAF7190346.1"/>
    <property type="molecule type" value="Genomic_DNA"/>
</dbReference>
<accession>A0A8H6RFW2</accession>
<comment type="caution">
    <text evidence="14">The sequence shown here is derived from an EMBL/GenBank/DDBJ whole genome shotgun (WGS) entry which is preliminary data.</text>
</comment>
<evidence type="ECO:0000256" key="11">
    <source>
        <dbReference type="ARBA" id="ARBA00023136"/>
    </source>
</evidence>
<evidence type="ECO:0000313" key="14">
    <source>
        <dbReference type="EMBL" id="KAF7190346.1"/>
    </source>
</evidence>
<evidence type="ECO:0000256" key="12">
    <source>
        <dbReference type="RuleBase" id="RU367146"/>
    </source>
</evidence>
<feature type="transmembrane region" description="Helical" evidence="12">
    <location>
        <begin position="138"/>
        <end position="161"/>
    </location>
</feature>
<keyword evidence="8 12" id="KW-1133">Transmembrane helix</keyword>
<feature type="region of interest" description="Disordered" evidence="13">
    <location>
        <begin position="37"/>
        <end position="74"/>
    </location>
</feature>
<dbReference type="OrthoDB" id="5970083at2759"/>
<sequence length="234" mass="25888">MATLSCTRSTCLRTISTHRALVAAPFSAAFSSTSARPAKQARLQQSPRPRIASEVRQARLPPAARKASTTTSTTQAIPDNVLTWDRFFELRRTRRWINLGCSVLTSVITVGVATPLIAQADFDSWGAQISGLDPIVVLGISTFTVAAGGWLCGPSFGNLMFSLWAGRRGWRAGIAEKEKSFYARIKRYRADASASSPQNPIPDYYGEKIGSVKDYRRWLKDQRAFNLKKNKNMI</sequence>
<keyword evidence="5 12" id="KW-0999">Mitochondrion inner membrane</keyword>
<evidence type="ECO:0000256" key="8">
    <source>
        <dbReference type="ARBA" id="ARBA00022989"/>
    </source>
</evidence>
<evidence type="ECO:0000256" key="13">
    <source>
        <dbReference type="SAM" id="MobiDB-lite"/>
    </source>
</evidence>
<comment type="subcellular location">
    <subcellularLocation>
        <location evidence="1 12">Mitochondrion inner membrane</location>
        <topology evidence="1 12">Multi-pass membrane protein</topology>
    </subcellularLocation>
</comment>
<gene>
    <name evidence="14" type="ORF">HII31_08264</name>
</gene>
<evidence type="ECO:0000256" key="3">
    <source>
        <dbReference type="ARBA" id="ARBA00022448"/>
    </source>
</evidence>
<keyword evidence="15" id="KW-1185">Reference proteome</keyword>
<dbReference type="InterPro" id="IPR013875">
    <property type="entry name" value="Pam17"/>
</dbReference>